<gene>
    <name evidence="1" type="ORF">ACFQJ6_14420</name>
</gene>
<evidence type="ECO:0000313" key="2">
    <source>
        <dbReference type="Proteomes" id="UP001596407"/>
    </source>
</evidence>
<name>A0ABD5WKQ9_9EURY</name>
<organism evidence="1 2">
    <name type="scientific">Halorussus caseinilyticus</name>
    <dbReference type="NCBI Taxonomy" id="3034025"/>
    <lineage>
        <taxon>Archaea</taxon>
        <taxon>Methanobacteriati</taxon>
        <taxon>Methanobacteriota</taxon>
        <taxon>Stenosarchaea group</taxon>
        <taxon>Halobacteria</taxon>
        <taxon>Halobacteriales</taxon>
        <taxon>Haladaptataceae</taxon>
        <taxon>Halorussus</taxon>
    </lineage>
</organism>
<comment type="caution">
    <text evidence="1">The sequence shown here is derived from an EMBL/GenBank/DDBJ whole genome shotgun (WGS) entry which is preliminary data.</text>
</comment>
<sequence>MPEVTLESEEWYVLTNWLRERENRLQYALREKSAEWEFVRDLRREIGDRDDRRDTAGTTHTVALSDRQVTYLSSFLRGRARKLRFLPWRDRERRDVRHLRDHLLEETGRAE</sequence>
<protein>
    <submittedName>
        <fullName evidence="1">Uncharacterized protein</fullName>
    </submittedName>
</protein>
<keyword evidence="2" id="KW-1185">Reference proteome</keyword>
<accession>A0ABD5WKQ9</accession>
<proteinExistence type="predicted"/>
<dbReference type="RefSeq" id="WP_276280967.1">
    <property type="nucleotide sequence ID" value="NZ_CP119809.1"/>
</dbReference>
<dbReference type="Proteomes" id="UP001596407">
    <property type="component" value="Unassembled WGS sequence"/>
</dbReference>
<dbReference type="EMBL" id="JBHSZH010000005">
    <property type="protein sequence ID" value="MFC7081116.1"/>
    <property type="molecule type" value="Genomic_DNA"/>
</dbReference>
<dbReference type="AlphaFoldDB" id="A0ABD5WKQ9"/>
<dbReference type="GeneID" id="79302143"/>
<evidence type="ECO:0000313" key="1">
    <source>
        <dbReference type="EMBL" id="MFC7081116.1"/>
    </source>
</evidence>
<reference evidence="1 2" key="1">
    <citation type="journal article" date="2019" name="Int. J. Syst. Evol. Microbiol.">
        <title>The Global Catalogue of Microorganisms (GCM) 10K type strain sequencing project: providing services to taxonomists for standard genome sequencing and annotation.</title>
        <authorList>
            <consortium name="The Broad Institute Genomics Platform"/>
            <consortium name="The Broad Institute Genome Sequencing Center for Infectious Disease"/>
            <person name="Wu L."/>
            <person name="Ma J."/>
        </authorList>
    </citation>
    <scope>NUCLEOTIDE SEQUENCE [LARGE SCALE GENOMIC DNA]</scope>
    <source>
        <strain evidence="1 2">DT72</strain>
    </source>
</reference>